<accession>A0A1H6LRZ1</accession>
<sequence>MGEKWAYDDYSYLCKGLLECKTPFEVFAEMTGKDYFFKWAYCTYRLNSPNFNSSMIYI</sequence>
<organism evidence="1 2">
    <name type="scientific">Bathymodiolus azoricus thioautotrophic gill symbiont</name>
    <dbReference type="NCBI Taxonomy" id="235205"/>
    <lineage>
        <taxon>Bacteria</taxon>
        <taxon>Pseudomonadati</taxon>
        <taxon>Pseudomonadota</taxon>
        <taxon>Gammaproteobacteria</taxon>
        <taxon>sulfur-oxidizing symbionts</taxon>
    </lineage>
</organism>
<evidence type="ECO:0000313" key="2">
    <source>
        <dbReference type="Proteomes" id="UP000198988"/>
    </source>
</evidence>
<protein>
    <submittedName>
        <fullName evidence="1">Uncharacterized protein</fullName>
    </submittedName>
</protein>
<dbReference type="AlphaFoldDB" id="A0A1H6LRZ1"/>
<gene>
    <name evidence="1" type="ORF">BAZSYMA_ACONTIG98464_0</name>
</gene>
<dbReference type="Proteomes" id="UP000198988">
    <property type="component" value="Unassembled WGS sequence"/>
</dbReference>
<dbReference type="EMBL" id="CDSC02000299">
    <property type="protein sequence ID" value="SEH89157.1"/>
    <property type="molecule type" value="Genomic_DNA"/>
</dbReference>
<proteinExistence type="predicted"/>
<evidence type="ECO:0000313" key="1">
    <source>
        <dbReference type="EMBL" id="SEH89157.1"/>
    </source>
</evidence>
<reference evidence="2" key="1">
    <citation type="submission" date="2016-06" db="EMBL/GenBank/DDBJ databases">
        <authorList>
            <person name="Petersen J."/>
            <person name="Sayavedra L."/>
        </authorList>
    </citation>
    <scope>NUCLEOTIDE SEQUENCE [LARGE SCALE GENOMIC DNA]</scope>
    <source>
        <strain evidence="2">BazSymA</strain>
    </source>
</reference>
<name>A0A1H6LRZ1_9GAMM</name>